<gene>
    <name evidence="3" type="ORF">K1X11_009985</name>
</gene>
<dbReference type="SMART" id="SM00966">
    <property type="entry name" value="SpoVT_AbrB"/>
    <property type="match status" value="1"/>
</dbReference>
<dbReference type="Gene3D" id="2.10.260.10">
    <property type="match status" value="1"/>
</dbReference>
<dbReference type="SUPFAM" id="SSF89447">
    <property type="entry name" value="AbrB/MazE/MraZ-like"/>
    <property type="match status" value="1"/>
</dbReference>
<dbReference type="EMBL" id="CP139781">
    <property type="protein sequence ID" value="WRQ89737.1"/>
    <property type="molecule type" value="Genomic_DNA"/>
</dbReference>
<evidence type="ECO:0000313" key="4">
    <source>
        <dbReference type="Proteomes" id="UP000738431"/>
    </source>
</evidence>
<organism evidence="3 4">
    <name type="scientific">Actomonas aquatica</name>
    <dbReference type="NCBI Taxonomy" id="2866162"/>
    <lineage>
        <taxon>Bacteria</taxon>
        <taxon>Pseudomonadati</taxon>
        <taxon>Verrucomicrobiota</taxon>
        <taxon>Opitutia</taxon>
        <taxon>Opitutales</taxon>
        <taxon>Opitutaceae</taxon>
        <taxon>Actomonas</taxon>
    </lineage>
</organism>
<evidence type="ECO:0000256" key="1">
    <source>
        <dbReference type="PROSITE-ProRule" id="PRU01076"/>
    </source>
</evidence>
<dbReference type="InterPro" id="IPR037914">
    <property type="entry name" value="SpoVT-AbrB_sf"/>
</dbReference>
<name>A0ABZ1CEL5_9BACT</name>
<evidence type="ECO:0000259" key="2">
    <source>
        <dbReference type="PROSITE" id="PS51740"/>
    </source>
</evidence>
<accession>A0ABZ1CEL5</accession>
<feature type="domain" description="SpoVT-AbrB" evidence="2">
    <location>
        <begin position="1"/>
        <end position="43"/>
    </location>
</feature>
<protein>
    <submittedName>
        <fullName evidence="3">AbrB/MazE/SpoVT family DNA-binding domain-containing protein</fullName>
    </submittedName>
</protein>
<evidence type="ECO:0000313" key="3">
    <source>
        <dbReference type="EMBL" id="WRQ89737.1"/>
    </source>
</evidence>
<keyword evidence="1 3" id="KW-0238">DNA-binding</keyword>
<dbReference type="Proteomes" id="UP000738431">
    <property type="component" value="Chromosome"/>
</dbReference>
<dbReference type="RefSeq" id="WP_221032195.1">
    <property type="nucleotide sequence ID" value="NZ_CP139781.1"/>
</dbReference>
<dbReference type="PROSITE" id="PS51740">
    <property type="entry name" value="SPOVT_ABRB"/>
    <property type="match status" value="1"/>
</dbReference>
<dbReference type="GO" id="GO:0003677">
    <property type="term" value="F:DNA binding"/>
    <property type="evidence" value="ECO:0007669"/>
    <property type="project" value="UniProtKB-KW"/>
</dbReference>
<sequence>MKLTSKGQVTIPQRLRKRYALTPDTEVVFEETPEGVLIRPANIERLQKLRVALRRSKGSAAIQRSAELLDLTRGED</sequence>
<keyword evidence="4" id="KW-1185">Reference proteome</keyword>
<dbReference type="InterPro" id="IPR007159">
    <property type="entry name" value="SpoVT-AbrB_dom"/>
</dbReference>
<dbReference type="NCBIfam" id="TIGR01439">
    <property type="entry name" value="lp_hng_hel_AbrB"/>
    <property type="match status" value="1"/>
</dbReference>
<dbReference type="Pfam" id="PF04014">
    <property type="entry name" value="MazE_antitoxin"/>
    <property type="match status" value="1"/>
</dbReference>
<reference evidence="3 4" key="1">
    <citation type="submission" date="2023-12" db="EMBL/GenBank/DDBJ databases">
        <title>Description of an unclassified Opitutus bacterium of Verrucomicrobiota.</title>
        <authorList>
            <person name="Zhang D.-F."/>
        </authorList>
    </citation>
    <scope>NUCLEOTIDE SEQUENCE [LARGE SCALE GENOMIC DNA]</scope>
    <source>
        <strain evidence="3 4">WL0086</strain>
    </source>
</reference>
<proteinExistence type="predicted"/>